<evidence type="ECO:0000313" key="1">
    <source>
        <dbReference type="EMBL" id="APZ93423.1"/>
    </source>
</evidence>
<name>A0A1P8WHA3_9PLAN</name>
<dbReference type="AlphaFoldDB" id="A0A1P8WHA3"/>
<keyword evidence="2" id="KW-1185">Reference proteome</keyword>
<protein>
    <submittedName>
        <fullName evidence="1">Uncharacterized protein</fullName>
    </submittedName>
</protein>
<organism evidence="1 2">
    <name type="scientific">Fuerstiella marisgermanici</name>
    <dbReference type="NCBI Taxonomy" id="1891926"/>
    <lineage>
        <taxon>Bacteria</taxon>
        <taxon>Pseudomonadati</taxon>
        <taxon>Planctomycetota</taxon>
        <taxon>Planctomycetia</taxon>
        <taxon>Planctomycetales</taxon>
        <taxon>Planctomycetaceae</taxon>
        <taxon>Fuerstiella</taxon>
    </lineage>
</organism>
<reference evidence="1 2" key="1">
    <citation type="journal article" date="2016" name="Front. Microbiol.">
        <title>Fuerstia marisgermanicae gen. nov., sp. nov., an Unusual Member of the Phylum Planctomycetes from the German Wadden Sea.</title>
        <authorList>
            <person name="Kohn T."/>
            <person name="Heuer A."/>
            <person name="Jogler M."/>
            <person name="Vollmers J."/>
            <person name="Boedeker C."/>
            <person name="Bunk B."/>
            <person name="Rast P."/>
            <person name="Borchert D."/>
            <person name="Glockner I."/>
            <person name="Freese H.M."/>
            <person name="Klenk H.P."/>
            <person name="Overmann J."/>
            <person name="Kaster A.K."/>
            <person name="Rohde M."/>
            <person name="Wiegand S."/>
            <person name="Jogler C."/>
        </authorList>
    </citation>
    <scope>NUCLEOTIDE SEQUENCE [LARGE SCALE GENOMIC DNA]</scope>
    <source>
        <strain evidence="1 2">NH11</strain>
    </source>
</reference>
<dbReference type="KEGG" id="fmr:Fuma_03040"/>
<proteinExistence type="predicted"/>
<accession>A0A1P8WHA3</accession>
<sequence>MDPTSCYQIILELIETHDYPEARTYAVILHNWLTNRGFYPDGYELERVDHVLAALLKPACAPNAIRTRFQSITCYDCDAGQDISSVKQAIDEGWTEIVGDEDLTATSHLGTCPICRMRQDQELLM</sequence>
<dbReference type="OrthoDB" id="218143at2"/>
<gene>
    <name evidence="1" type="ORF">Fuma_03040</name>
</gene>
<dbReference type="Proteomes" id="UP000187735">
    <property type="component" value="Chromosome"/>
</dbReference>
<evidence type="ECO:0000313" key="2">
    <source>
        <dbReference type="Proteomes" id="UP000187735"/>
    </source>
</evidence>
<dbReference type="EMBL" id="CP017641">
    <property type="protein sequence ID" value="APZ93423.1"/>
    <property type="molecule type" value="Genomic_DNA"/>
</dbReference>
<dbReference type="RefSeq" id="WP_077024885.1">
    <property type="nucleotide sequence ID" value="NZ_CP017641.1"/>
</dbReference>